<evidence type="ECO:0000313" key="2">
    <source>
        <dbReference type="Proteomes" id="UP000800200"/>
    </source>
</evidence>
<organism evidence="1 2">
    <name type="scientific">Zopfia rhizophila CBS 207.26</name>
    <dbReference type="NCBI Taxonomy" id="1314779"/>
    <lineage>
        <taxon>Eukaryota</taxon>
        <taxon>Fungi</taxon>
        <taxon>Dikarya</taxon>
        <taxon>Ascomycota</taxon>
        <taxon>Pezizomycotina</taxon>
        <taxon>Dothideomycetes</taxon>
        <taxon>Dothideomycetes incertae sedis</taxon>
        <taxon>Zopfiaceae</taxon>
        <taxon>Zopfia</taxon>
    </lineage>
</organism>
<protein>
    <submittedName>
        <fullName evidence="1">Uncharacterized protein</fullName>
    </submittedName>
</protein>
<dbReference type="AlphaFoldDB" id="A0A6A6DSW4"/>
<dbReference type="EMBL" id="ML994653">
    <property type="protein sequence ID" value="KAF2181309.1"/>
    <property type="molecule type" value="Genomic_DNA"/>
</dbReference>
<sequence length="118" mass="12976">MSWTCGIATSESTHDIRVIIFHVTLAVALLVKVEEKVVLAKEGGHVIIVVMGQLSQENPTNCSRVLWLSSQNTTSIIFFLYFFCSATGGQERILKLSIGKERIGEERPTGGQLTIAVR</sequence>
<proteinExistence type="predicted"/>
<name>A0A6A6DSW4_9PEZI</name>
<gene>
    <name evidence="1" type="ORF">K469DRAFT_752837</name>
</gene>
<dbReference type="Proteomes" id="UP000800200">
    <property type="component" value="Unassembled WGS sequence"/>
</dbReference>
<evidence type="ECO:0000313" key="1">
    <source>
        <dbReference type="EMBL" id="KAF2181309.1"/>
    </source>
</evidence>
<keyword evidence="2" id="KW-1185">Reference proteome</keyword>
<accession>A0A6A6DSW4</accession>
<reference evidence="1" key="1">
    <citation type="journal article" date="2020" name="Stud. Mycol.">
        <title>101 Dothideomycetes genomes: a test case for predicting lifestyles and emergence of pathogens.</title>
        <authorList>
            <person name="Haridas S."/>
            <person name="Albert R."/>
            <person name="Binder M."/>
            <person name="Bloem J."/>
            <person name="Labutti K."/>
            <person name="Salamov A."/>
            <person name="Andreopoulos B."/>
            <person name="Baker S."/>
            <person name="Barry K."/>
            <person name="Bills G."/>
            <person name="Bluhm B."/>
            <person name="Cannon C."/>
            <person name="Castanera R."/>
            <person name="Culley D."/>
            <person name="Daum C."/>
            <person name="Ezra D."/>
            <person name="Gonzalez J."/>
            <person name="Henrissat B."/>
            <person name="Kuo A."/>
            <person name="Liang C."/>
            <person name="Lipzen A."/>
            <person name="Lutzoni F."/>
            <person name="Magnuson J."/>
            <person name="Mondo S."/>
            <person name="Nolan M."/>
            <person name="Ohm R."/>
            <person name="Pangilinan J."/>
            <person name="Park H.-J."/>
            <person name="Ramirez L."/>
            <person name="Alfaro M."/>
            <person name="Sun H."/>
            <person name="Tritt A."/>
            <person name="Yoshinaga Y."/>
            <person name="Zwiers L.-H."/>
            <person name="Turgeon B."/>
            <person name="Goodwin S."/>
            <person name="Spatafora J."/>
            <person name="Crous P."/>
            <person name="Grigoriev I."/>
        </authorList>
    </citation>
    <scope>NUCLEOTIDE SEQUENCE</scope>
    <source>
        <strain evidence="1">CBS 207.26</strain>
    </source>
</reference>